<dbReference type="GO" id="GO:0034456">
    <property type="term" value="C:UTP-C complex"/>
    <property type="evidence" value="ECO:0007669"/>
    <property type="project" value="TreeGrafter"/>
</dbReference>
<sequence length="110" mass="12863">MEQQQPNPNPSKKKRKRMMTEADDEGWTTVVRTRGPMSGLQRDAPEEDAVRARKDDELRKGERNMGKQADFYTFQLSALKAKRIGRMAKKFLSNKNKIELMKAQRKFTPY</sequence>
<dbReference type="GO" id="GO:0006364">
    <property type="term" value="P:rRNA processing"/>
    <property type="evidence" value="ECO:0007669"/>
    <property type="project" value="TreeGrafter"/>
</dbReference>
<protein>
    <recommendedName>
        <fullName evidence="3">Ribosomal RNA-processing protein 7 C-terminal domain-containing protein</fullName>
    </recommendedName>
</protein>
<dbReference type="Gene3D" id="6.10.250.1770">
    <property type="match status" value="1"/>
</dbReference>
<dbReference type="Pfam" id="PF12923">
    <property type="entry name" value="RRP7"/>
    <property type="match status" value="1"/>
</dbReference>
<reference evidence="4" key="1">
    <citation type="submission" date="2021-01" db="EMBL/GenBank/DDBJ databases">
        <authorList>
            <person name="Corre E."/>
            <person name="Pelletier E."/>
            <person name="Niang G."/>
            <person name="Scheremetjew M."/>
            <person name="Finn R."/>
            <person name="Kale V."/>
            <person name="Holt S."/>
            <person name="Cochrane G."/>
            <person name="Meng A."/>
            <person name="Brown T."/>
            <person name="Cohen L."/>
        </authorList>
    </citation>
    <scope>NUCLEOTIDE SEQUENCE</scope>
    <source>
        <strain evidence="4">CCMP1594</strain>
    </source>
</reference>
<proteinExistence type="inferred from homology"/>
<feature type="compositionally biased region" description="Basic and acidic residues" evidence="2">
    <location>
        <begin position="48"/>
        <end position="65"/>
    </location>
</feature>
<dbReference type="InterPro" id="IPR024326">
    <property type="entry name" value="RRP7_C"/>
</dbReference>
<comment type="similarity">
    <text evidence="1">Belongs to the RRP7 family.</text>
</comment>
<gene>
    <name evidence="4" type="ORF">EGYM00163_LOCUS12663</name>
</gene>
<feature type="domain" description="Ribosomal RNA-processing protein 7 C-terminal" evidence="3">
    <location>
        <begin position="10"/>
        <end position="110"/>
    </location>
</feature>
<accession>A0A7S4CMW5</accession>
<evidence type="ECO:0000313" key="4">
    <source>
        <dbReference type="EMBL" id="CAE0801542.1"/>
    </source>
</evidence>
<organism evidence="4">
    <name type="scientific">Eutreptiella gymnastica</name>
    <dbReference type="NCBI Taxonomy" id="73025"/>
    <lineage>
        <taxon>Eukaryota</taxon>
        <taxon>Discoba</taxon>
        <taxon>Euglenozoa</taxon>
        <taxon>Euglenida</taxon>
        <taxon>Spirocuta</taxon>
        <taxon>Euglenophyceae</taxon>
        <taxon>Eutreptiales</taxon>
        <taxon>Eutreptiaceae</taxon>
        <taxon>Eutreptiella</taxon>
    </lineage>
</organism>
<dbReference type="GO" id="GO:0000028">
    <property type="term" value="P:ribosomal small subunit assembly"/>
    <property type="evidence" value="ECO:0007669"/>
    <property type="project" value="TreeGrafter"/>
</dbReference>
<evidence type="ECO:0000256" key="1">
    <source>
        <dbReference type="ARBA" id="ARBA00006110"/>
    </source>
</evidence>
<evidence type="ECO:0000259" key="3">
    <source>
        <dbReference type="Pfam" id="PF12923"/>
    </source>
</evidence>
<dbReference type="GO" id="GO:0032545">
    <property type="term" value="C:CURI complex"/>
    <property type="evidence" value="ECO:0007669"/>
    <property type="project" value="TreeGrafter"/>
</dbReference>
<evidence type="ECO:0000256" key="2">
    <source>
        <dbReference type="SAM" id="MobiDB-lite"/>
    </source>
</evidence>
<dbReference type="AlphaFoldDB" id="A0A7S4CMW5"/>
<feature type="region of interest" description="Disordered" evidence="2">
    <location>
        <begin position="1"/>
        <end position="65"/>
    </location>
</feature>
<dbReference type="EMBL" id="HBJA01037247">
    <property type="protein sequence ID" value="CAE0801542.1"/>
    <property type="molecule type" value="Transcribed_RNA"/>
</dbReference>
<name>A0A7S4CMW5_9EUGL</name>
<dbReference type="InterPro" id="IPR040446">
    <property type="entry name" value="RRP7"/>
</dbReference>
<dbReference type="PANTHER" id="PTHR13191:SF0">
    <property type="entry name" value="RIBOSOMAL RNA-PROCESSING PROTEIN 7 HOMOLOG A-RELATED"/>
    <property type="match status" value="1"/>
</dbReference>
<dbReference type="PANTHER" id="PTHR13191">
    <property type="entry name" value="RIBOSOMAL RNA PROCESSING PROTEIN 7-RELATED"/>
    <property type="match status" value="1"/>
</dbReference>